<dbReference type="Gene3D" id="2.130.10.10">
    <property type="entry name" value="YVTN repeat-like/Quinoprotein amine dehydrogenase"/>
    <property type="match status" value="1"/>
</dbReference>
<comment type="caution">
    <text evidence="7">The sequence shown here is derived from an EMBL/GenBank/DDBJ whole genome shotgun (WGS) entry which is preliminary data.</text>
</comment>
<keyword evidence="1 5" id="KW-0853">WD repeat</keyword>
<dbReference type="InterPro" id="IPR020472">
    <property type="entry name" value="WD40_PAC1"/>
</dbReference>
<feature type="repeat" description="WD" evidence="5">
    <location>
        <begin position="202"/>
        <end position="237"/>
    </location>
</feature>
<dbReference type="PANTHER" id="PTHR46202">
    <property type="entry name" value="DNA EXCISION REPAIR PROTEIN ERCC-8"/>
    <property type="match status" value="1"/>
</dbReference>
<feature type="repeat" description="WD" evidence="5">
    <location>
        <begin position="113"/>
        <end position="146"/>
    </location>
</feature>
<dbReference type="PANTHER" id="PTHR46202:SF1">
    <property type="entry name" value="DNA EXCISION REPAIR PROTEIN ERCC-8"/>
    <property type="match status" value="1"/>
</dbReference>
<dbReference type="InParanoid" id="A0A2R5GMD7"/>
<reference evidence="7 8" key="1">
    <citation type="submission" date="2017-12" db="EMBL/GenBank/DDBJ databases">
        <title>Sequencing, de novo assembly and annotation of complete genome of a new Thraustochytrid species, strain FCC1311.</title>
        <authorList>
            <person name="Sedici K."/>
            <person name="Godart F."/>
            <person name="Aiese Cigliano R."/>
            <person name="Sanseverino W."/>
            <person name="Barakat M."/>
            <person name="Ortet P."/>
            <person name="Marechal E."/>
            <person name="Cagnac O."/>
            <person name="Amato A."/>
        </authorList>
    </citation>
    <scope>NUCLEOTIDE SEQUENCE [LARGE SCALE GENOMIC DNA]</scope>
</reference>
<dbReference type="PROSITE" id="PS00678">
    <property type="entry name" value="WD_REPEATS_1"/>
    <property type="match status" value="1"/>
</dbReference>
<dbReference type="GO" id="GO:0000109">
    <property type="term" value="C:nucleotide-excision repair complex"/>
    <property type="evidence" value="ECO:0007669"/>
    <property type="project" value="TreeGrafter"/>
</dbReference>
<dbReference type="EMBL" id="BEYU01000113">
    <property type="protein sequence ID" value="GBG32047.1"/>
    <property type="molecule type" value="Genomic_DNA"/>
</dbReference>
<proteinExistence type="predicted"/>
<feature type="compositionally biased region" description="Polar residues" evidence="6">
    <location>
        <begin position="429"/>
        <end position="444"/>
    </location>
</feature>
<name>A0A2R5GMD7_9STRA</name>
<dbReference type="InterPro" id="IPR036322">
    <property type="entry name" value="WD40_repeat_dom_sf"/>
</dbReference>
<evidence type="ECO:0000256" key="3">
    <source>
        <dbReference type="ARBA" id="ARBA00022763"/>
    </source>
</evidence>
<evidence type="ECO:0000313" key="7">
    <source>
        <dbReference type="EMBL" id="GBG32047.1"/>
    </source>
</evidence>
<keyword evidence="2" id="KW-0677">Repeat</keyword>
<evidence type="ECO:0000313" key="8">
    <source>
        <dbReference type="Proteomes" id="UP000241890"/>
    </source>
</evidence>
<dbReference type="GO" id="GO:0043161">
    <property type="term" value="P:proteasome-mediated ubiquitin-dependent protein catabolic process"/>
    <property type="evidence" value="ECO:0007669"/>
    <property type="project" value="TreeGrafter"/>
</dbReference>
<keyword evidence="8" id="KW-1185">Reference proteome</keyword>
<dbReference type="InterPro" id="IPR015943">
    <property type="entry name" value="WD40/YVTN_repeat-like_dom_sf"/>
</dbReference>
<dbReference type="SUPFAM" id="SSF50978">
    <property type="entry name" value="WD40 repeat-like"/>
    <property type="match status" value="1"/>
</dbReference>
<evidence type="ECO:0000256" key="1">
    <source>
        <dbReference type="ARBA" id="ARBA00022574"/>
    </source>
</evidence>
<dbReference type="GO" id="GO:0006283">
    <property type="term" value="P:transcription-coupled nucleotide-excision repair"/>
    <property type="evidence" value="ECO:0007669"/>
    <property type="project" value="InterPro"/>
</dbReference>
<sequence>MWAAAVLGRELEPRTAARRRMEHEIATSRLRALEVDLEDPVPPQCSGGGLAAAALENRSERFLLVGRGTGQILLRDVDRPSQSGLVSSTAGRHTGRGDAVEAGAASTPSARAATGHTKAVSSLSWFAADLGLFVSGGRDARVIVWDTNAFVPVSEFPLRQVIHAAALTPIPGAVTSKLVACASGAPLVRLCDMSSGAHTQMLKGHRAAVSSAAWSPASEYVLATGSFDRSIRLWDLRRSGDKACFATLDQHRTPLEQRRALIDPQHTAHDGAVTGLQFAASGSLLLSSGADCKMRLWTTKAIPRALDRNDLHMHEHIYENTFVNYSSSLGEPLANSGVFVASRTVSTVEGFTVYHAVGARGQSIGCFDVHTGHPANFAPRWSGHFMRITGLALRESTQELFSVGIDGLLLRWVPQRRARKSARPEHGHSFTNLMSESVPGNHSSAAVAPTVHAPVPFGADAELDDEDEWTSDIEELRNRIGEF</sequence>
<dbReference type="AlphaFoldDB" id="A0A2R5GMD7"/>
<dbReference type="GO" id="GO:0031464">
    <property type="term" value="C:Cul4A-RING E3 ubiquitin ligase complex"/>
    <property type="evidence" value="ECO:0007669"/>
    <property type="project" value="TreeGrafter"/>
</dbReference>
<keyword evidence="3" id="KW-0227">DNA damage</keyword>
<feature type="region of interest" description="Disordered" evidence="6">
    <location>
        <begin position="81"/>
        <end position="100"/>
    </location>
</feature>
<keyword evidence="4" id="KW-0234">DNA repair</keyword>
<evidence type="ECO:0000256" key="6">
    <source>
        <dbReference type="SAM" id="MobiDB-lite"/>
    </source>
</evidence>
<dbReference type="SMART" id="SM00320">
    <property type="entry name" value="WD40"/>
    <property type="match status" value="4"/>
</dbReference>
<feature type="compositionally biased region" description="Polar residues" evidence="6">
    <location>
        <begin position="81"/>
        <end position="91"/>
    </location>
</feature>
<dbReference type="PROSITE" id="PS50082">
    <property type="entry name" value="WD_REPEATS_2"/>
    <property type="match status" value="3"/>
</dbReference>
<dbReference type="InterPro" id="IPR019775">
    <property type="entry name" value="WD40_repeat_CS"/>
</dbReference>
<feature type="region of interest" description="Disordered" evidence="6">
    <location>
        <begin position="421"/>
        <end position="444"/>
    </location>
</feature>
<dbReference type="PRINTS" id="PR00320">
    <property type="entry name" value="GPROTEINBRPT"/>
</dbReference>
<protein>
    <submittedName>
        <fullName evidence="7">DNA excision repair protein ERCC-8</fullName>
    </submittedName>
</protein>
<dbReference type="PROSITE" id="PS50294">
    <property type="entry name" value="WD_REPEATS_REGION"/>
    <property type="match status" value="3"/>
</dbReference>
<evidence type="ECO:0000256" key="2">
    <source>
        <dbReference type="ARBA" id="ARBA00022737"/>
    </source>
</evidence>
<evidence type="ECO:0000256" key="4">
    <source>
        <dbReference type="ARBA" id="ARBA00023204"/>
    </source>
</evidence>
<organism evidence="7 8">
    <name type="scientific">Hondaea fermentalgiana</name>
    <dbReference type="NCBI Taxonomy" id="2315210"/>
    <lineage>
        <taxon>Eukaryota</taxon>
        <taxon>Sar</taxon>
        <taxon>Stramenopiles</taxon>
        <taxon>Bigyra</taxon>
        <taxon>Labyrinthulomycetes</taxon>
        <taxon>Thraustochytrida</taxon>
        <taxon>Thraustochytriidae</taxon>
        <taxon>Hondaea</taxon>
    </lineage>
</organism>
<gene>
    <name evidence="7" type="ORF">FCC1311_082722</name>
</gene>
<dbReference type="InterPro" id="IPR001680">
    <property type="entry name" value="WD40_rpt"/>
</dbReference>
<dbReference type="GO" id="GO:0000209">
    <property type="term" value="P:protein polyubiquitination"/>
    <property type="evidence" value="ECO:0007669"/>
    <property type="project" value="TreeGrafter"/>
</dbReference>
<dbReference type="Proteomes" id="UP000241890">
    <property type="component" value="Unassembled WGS sequence"/>
</dbReference>
<dbReference type="InterPro" id="IPR042238">
    <property type="entry name" value="Rad28/ERCC8/Ckn1/ATCSA-1"/>
</dbReference>
<dbReference type="OrthoDB" id="361494at2759"/>
<feature type="repeat" description="WD" evidence="5">
    <location>
        <begin position="266"/>
        <end position="297"/>
    </location>
</feature>
<evidence type="ECO:0000256" key="5">
    <source>
        <dbReference type="PROSITE-ProRule" id="PRU00221"/>
    </source>
</evidence>
<dbReference type="Pfam" id="PF00400">
    <property type="entry name" value="WD40"/>
    <property type="match status" value="3"/>
</dbReference>
<accession>A0A2R5GMD7</accession>